<evidence type="ECO:0000256" key="3">
    <source>
        <dbReference type="ARBA" id="ARBA00061615"/>
    </source>
</evidence>
<dbReference type="GO" id="GO:0005874">
    <property type="term" value="C:microtubule"/>
    <property type="evidence" value="ECO:0007669"/>
    <property type="project" value="UniProtKB-KW"/>
</dbReference>
<feature type="compositionally biased region" description="Basic residues" evidence="5">
    <location>
        <begin position="11"/>
        <end position="21"/>
    </location>
</feature>
<sequence length="725" mass="79908">MASNNPDLTKTPKRRSNTSRKVRAVAKIGGFADPEAELSSGYPWISVNKPTRETSESVALSFIEQSASRKESYELDYFYEQDEDNGLIFSREVKPLIPGILEGCNATVIALGARGSGKTSLIQGSSEKPGLAALAMDEIIAMAEKKGCSITISSYEVYQDHIYDVLDPSRPEVFVQGDTQGNIRLKGLSQVPVKSMLEFCKLYFRGCASRKLAPKGPAELSRRSHKGLIVYVSSPRENSETVQVSKLNFVDMAGYEDARRKSIDSVNHVENSKINKSIYALLNVVHAVSATGNHVPYRESKLTYLLQDSLGGTSRVLTITCLKPSFCQDSIYMVSLVSRSSQNTNQPVIGSTTKSKGLTRSVVHSSHKSHIPMTISATAKKQAFSRVPLSDKKVNGSLSCKKANGSMTSAWKGRKLSDERSRLTKSMKILMQASVMSDIVSTTAAPVAEKEESISNITEELELLKSESPLSDALSHVEPTSIVEKDKFVSENPKHAEHTLTEEKEYLLLADPKHAEDNSIAEKDVSLNDNGHTEEVNPSVDSSSRYALALVEEVHETEKENNNFPDNEEASPPISARLQELANNLKSLCSSTPLCIKMPDEKDDSSYNLPCTDIVEPKTPVANQDLRLNDRWEVANVNSPWETLSVRSTGVKQSLVQEYLSFLNTASKEDLKRLKGIGEKRATYILECREETPEPFKSLDDLQEIGLSVKQIKNLMRKAGGGLFD</sequence>
<dbReference type="GO" id="GO:0007052">
    <property type="term" value="P:mitotic spindle organization"/>
    <property type="evidence" value="ECO:0007669"/>
    <property type="project" value="TreeGrafter"/>
</dbReference>
<dbReference type="PANTHER" id="PTHR47969">
    <property type="entry name" value="CHROMOSOME-ASSOCIATED KINESIN KIF4A-RELATED"/>
    <property type="match status" value="1"/>
</dbReference>
<name>A0AAW1W456_RUBAR</name>
<organism evidence="7 8">
    <name type="scientific">Rubus argutus</name>
    <name type="common">Southern blackberry</name>
    <dbReference type="NCBI Taxonomy" id="59490"/>
    <lineage>
        <taxon>Eukaryota</taxon>
        <taxon>Viridiplantae</taxon>
        <taxon>Streptophyta</taxon>
        <taxon>Embryophyta</taxon>
        <taxon>Tracheophyta</taxon>
        <taxon>Spermatophyta</taxon>
        <taxon>Magnoliopsida</taxon>
        <taxon>eudicotyledons</taxon>
        <taxon>Gunneridae</taxon>
        <taxon>Pentapetalae</taxon>
        <taxon>rosids</taxon>
        <taxon>fabids</taxon>
        <taxon>Rosales</taxon>
        <taxon>Rosaceae</taxon>
        <taxon>Rosoideae</taxon>
        <taxon>Rosoideae incertae sedis</taxon>
        <taxon>Rubus</taxon>
    </lineage>
</organism>
<dbReference type="InterPro" id="IPR027640">
    <property type="entry name" value="Kinesin-like_fam"/>
</dbReference>
<dbReference type="Gene3D" id="3.40.850.10">
    <property type="entry name" value="Kinesin motor domain"/>
    <property type="match status" value="1"/>
</dbReference>
<dbReference type="SUPFAM" id="SSF52540">
    <property type="entry name" value="P-loop containing nucleoside triphosphate hydrolases"/>
    <property type="match status" value="1"/>
</dbReference>
<feature type="binding site" evidence="4">
    <location>
        <begin position="112"/>
        <end position="119"/>
    </location>
    <ligand>
        <name>ATP</name>
        <dbReference type="ChEBI" id="CHEBI:30616"/>
    </ligand>
</feature>
<keyword evidence="1" id="KW-0493">Microtubule</keyword>
<dbReference type="GO" id="GO:0005524">
    <property type="term" value="F:ATP binding"/>
    <property type="evidence" value="ECO:0007669"/>
    <property type="project" value="UniProtKB-UniRule"/>
</dbReference>
<evidence type="ECO:0000313" key="7">
    <source>
        <dbReference type="EMBL" id="KAK9914277.1"/>
    </source>
</evidence>
<dbReference type="SUPFAM" id="SSF47781">
    <property type="entry name" value="RuvA domain 2-like"/>
    <property type="match status" value="1"/>
</dbReference>
<dbReference type="PANTHER" id="PTHR47969:SF9">
    <property type="entry name" value="KINESIN-LIKE PROTEIN"/>
    <property type="match status" value="1"/>
</dbReference>
<accession>A0AAW1W456</accession>
<dbReference type="PROSITE" id="PS50067">
    <property type="entry name" value="KINESIN_MOTOR_2"/>
    <property type="match status" value="1"/>
</dbReference>
<dbReference type="PRINTS" id="PR00380">
    <property type="entry name" value="KINESINHEAVY"/>
</dbReference>
<dbReference type="InterPro" id="IPR010994">
    <property type="entry name" value="RuvA_2-like"/>
</dbReference>
<dbReference type="FunFam" id="1.10.150.280:FF:000003">
    <property type="entry name" value="Kinesin-like protein KIN-10C"/>
    <property type="match status" value="1"/>
</dbReference>
<dbReference type="EMBL" id="JBEDUW010000007">
    <property type="protein sequence ID" value="KAK9914277.1"/>
    <property type="molecule type" value="Genomic_DNA"/>
</dbReference>
<evidence type="ECO:0000256" key="2">
    <source>
        <dbReference type="ARBA" id="ARBA00023175"/>
    </source>
</evidence>
<dbReference type="InterPro" id="IPR036961">
    <property type="entry name" value="Kinesin_motor_dom_sf"/>
</dbReference>
<dbReference type="GO" id="GO:0003777">
    <property type="term" value="F:microtubule motor activity"/>
    <property type="evidence" value="ECO:0007669"/>
    <property type="project" value="InterPro"/>
</dbReference>
<evidence type="ECO:0000259" key="6">
    <source>
        <dbReference type="PROSITE" id="PS50067"/>
    </source>
</evidence>
<keyword evidence="8" id="KW-1185">Reference proteome</keyword>
<evidence type="ECO:0000313" key="8">
    <source>
        <dbReference type="Proteomes" id="UP001457282"/>
    </source>
</evidence>
<dbReference type="SMART" id="SM00129">
    <property type="entry name" value="KISc"/>
    <property type="match status" value="1"/>
</dbReference>
<evidence type="ECO:0000256" key="5">
    <source>
        <dbReference type="SAM" id="MobiDB-lite"/>
    </source>
</evidence>
<reference evidence="7 8" key="1">
    <citation type="journal article" date="2023" name="G3 (Bethesda)">
        <title>A chromosome-length genome assembly and annotation of blackberry (Rubus argutus, cv. 'Hillquist').</title>
        <authorList>
            <person name="Bruna T."/>
            <person name="Aryal R."/>
            <person name="Dudchenko O."/>
            <person name="Sargent D.J."/>
            <person name="Mead D."/>
            <person name="Buti M."/>
            <person name="Cavallini A."/>
            <person name="Hytonen T."/>
            <person name="Andres J."/>
            <person name="Pham M."/>
            <person name="Weisz D."/>
            <person name="Mascagni F."/>
            <person name="Usai G."/>
            <person name="Natali L."/>
            <person name="Bassil N."/>
            <person name="Fernandez G.E."/>
            <person name="Lomsadze A."/>
            <person name="Armour M."/>
            <person name="Olukolu B."/>
            <person name="Poorten T."/>
            <person name="Britton C."/>
            <person name="Davik J."/>
            <person name="Ashrafi H."/>
            <person name="Aiden E.L."/>
            <person name="Borodovsky M."/>
            <person name="Worthington M."/>
        </authorList>
    </citation>
    <scope>NUCLEOTIDE SEQUENCE [LARGE SCALE GENOMIC DNA]</scope>
    <source>
        <strain evidence="7">PI 553951</strain>
    </source>
</reference>
<dbReference type="Pfam" id="PF00225">
    <property type="entry name" value="Kinesin"/>
    <property type="match status" value="1"/>
</dbReference>
<comment type="caution">
    <text evidence="7">The sequence shown here is derived from an EMBL/GenBank/DDBJ whole genome shotgun (WGS) entry which is preliminary data.</text>
</comment>
<feature type="region of interest" description="Disordered" evidence="5">
    <location>
        <begin position="1"/>
        <end position="21"/>
    </location>
</feature>
<evidence type="ECO:0000256" key="4">
    <source>
        <dbReference type="PROSITE-ProRule" id="PRU00283"/>
    </source>
</evidence>
<proteinExistence type="inferred from homology"/>
<protein>
    <recommendedName>
        <fullName evidence="6">Kinesin motor domain-containing protein</fullName>
    </recommendedName>
</protein>
<gene>
    <name evidence="7" type="ORF">M0R45_038063</name>
</gene>
<dbReference type="GO" id="GO:0008017">
    <property type="term" value="F:microtubule binding"/>
    <property type="evidence" value="ECO:0007669"/>
    <property type="project" value="InterPro"/>
</dbReference>
<keyword evidence="4" id="KW-0547">Nucleotide-binding</keyword>
<keyword evidence="4" id="KW-0067">ATP-binding</keyword>
<evidence type="ECO:0000256" key="1">
    <source>
        <dbReference type="ARBA" id="ARBA00022701"/>
    </source>
</evidence>
<keyword evidence="2 4" id="KW-0505">Motor protein</keyword>
<feature type="domain" description="Kinesin motor" evidence="6">
    <location>
        <begin position="21"/>
        <end position="343"/>
    </location>
</feature>
<dbReference type="GO" id="GO:0051231">
    <property type="term" value="P:spindle elongation"/>
    <property type="evidence" value="ECO:0007669"/>
    <property type="project" value="TreeGrafter"/>
</dbReference>
<dbReference type="GO" id="GO:0007018">
    <property type="term" value="P:microtubule-based movement"/>
    <property type="evidence" value="ECO:0007669"/>
    <property type="project" value="InterPro"/>
</dbReference>
<dbReference type="Proteomes" id="UP001457282">
    <property type="component" value="Unassembled WGS sequence"/>
</dbReference>
<dbReference type="InterPro" id="IPR001752">
    <property type="entry name" value="Kinesin_motor_dom"/>
</dbReference>
<dbReference type="Pfam" id="PF12836">
    <property type="entry name" value="HHH_3"/>
    <property type="match status" value="1"/>
</dbReference>
<dbReference type="Gene3D" id="1.10.150.280">
    <property type="entry name" value="AF1531-like domain"/>
    <property type="match status" value="1"/>
</dbReference>
<dbReference type="AlphaFoldDB" id="A0AAW1W456"/>
<dbReference type="InterPro" id="IPR027417">
    <property type="entry name" value="P-loop_NTPase"/>
</dbReference>
<comment type="similarity">
    <text evidence="3">Belongs to the TRAFAC class myosin-kinesin ATPase superfamily. Kinesin family. KIN-10 subfamily.</text>
</comment>
<dbReference type="GO" id="GO:0005875">
    <property type="term" value="C:microtubule associated complex"/>
    <property type="evidence" value="ECO:0007669"/>
    <property type="project" value="TreeGrafter"/>
</dbReference>